<evidence type="ECO:0000256" key="1">
    <source>
        <dbReference type="SAM" id="MobiDB-lite"/>
    </source>
</evidence>
<keyword evidence="3" id="KW-0808">Transferase</keyword>
<keyword evidence="4" id="KW-1185">Reference proteome</keyword>
<dbReference type="InterPro" id="IPR008271">
    <property type="entry name" value="Ser/Thr_kinase_AS"/>
</dbReference>
<comment type="caution">
    <text evidence="3">The sequence shown here is derived from an EMBL/GenBank/DDBJ whole genome shotgun (WGS) entry which is preliminary data.</text>
</comment>
<organism evidence="3 4">
    <name type="scientific">Apiospora saccharicola</name>
    <dbReference type="NCBI Taxonomy" id="335842"/>
    <lineage>
        <taxon>Eukaryota</taxon>
        <taxon>Fungi</taxon>
        <taxon>Dikarya</taxon>
        <taxon>Ascomycota</taxon>
        <taxon>Pezizomycotina</taxon>
        <taxon>Sordariomycetes</taxon>
        <taxon>Xylariomycetidae</taxon>
        <taxon>Amphisphaeriales</taxon>
        <taxon>Apiosporaceae</taxon>
        <taxon>Apiospora</taxon>
    </lineage>
</organism>
<dbReference type="Gene3D" id="1.10.510.10">
    <property type="entry name" value="Transferase(Phosphotransferase) domain 1"/>
    <property type="match status" value="1"/>
</dbReference>
<dbReference type="InterPro" id="IPR011009">
    <property type="entry name" value="Kinase-like_dom_sf"/>
</dbReference>
<evidence type="ECO:0000313" key="3">
    <source>
        <dbReference type="EMBL" id="KAK8081318.1"/>
    </source>
</evidence>
<feature type="region of interest" description="Disordered" evidence="1">
    <location>
        <begin position="479"/>
        <end position="552"/>
    </location>
</feature>
<dbReference type="Proteomes" id="UP001446871">
    <property type="component" value="Unassembled WGS sequence"/>
</dbReference>
<proteinExistence type="predicted"/>
<dbReference type="InterPro" id="IPR000719">
    <property type="entry name" value="Prot_kinase_dom"/>
</dbReference>
<keyword evidence="3" id="KW-0418">Kinase</keyword>
<evidence type="ECO:0000313" key="4">
    <source>
        <dbReference type="Proteomes" id="UP001446871"/>
    </source>
</evidence>
<gene>
    <name evidence="3" type="ORF">PG996_000099</name>
</gene>
<feature type="domain" description="Protein kinase" evidence="2">
    <location>
        <begin position="112"/>
        <end position="469"/>
    </location>
</feature>
<name>A0ABR1WGV7_9PEZI</name>
<dbReference type="PANTHER" id="PTHR24359">
    <property type="entry name" value="SERINE/THREONINE-PROTEIN KINASE SBK1"/>
    <property type="match status" value="1"/>
</dbReference>
<feature type="compositionally biased region" description="Polar residues" evidence="1">
    <location>
        <begin position="490"/>
        <end position="505"/>
    </location>
</feature>
<sequence>MNQSTLELRAMPQCTAFRTHISGEERTGRQCKGDDAQYVSPNDLPRYWTIERIEDFLRSSGNSDSSETVRGAYLQVLSILVWIQATLNIPSLHHLSELIAHNNNDASLPWPVAPRGFTDKASFHHFYKLQWRFCPIILNRWPIDKRQRRESSLEAFEIYVPDSDPNQHQPRHVVFKTYDDTTTFDEELKAYHALSRKNSNIVRNYGSFYWISDTNIRHSTIILELAEEGSLRDLYRLNDPPTTRDAILKFWEGFIDLAEGLEALHNYEDHEGYSIIHQDLKPSNVLVFRKKHRAGSPFQFKIGDFGSSTVKWGSHSQRNSGPDTGAGKTYGPPELHLNHTVDYSVKPTVDTWALGCIMMEASYWLAFGEAGRQRFREERKCETSQDHKTLGCSDTFHDGLEVLQCVRDVPQRLERDGRRCDDITPRIAQYVLDACLIREKARSLSHQVVQHVKDILYAKPPTGDQHSFLRSAGRNSWTSLPSLNGHPHDPTTSTYIDPGSTSEANLSPPPHANAHDGFRSGTEAPPASQQLSPRPMHRHDNSENTTTAAHNRAAKRLKHIHQWTTNERVATKPTLNLSPYQKPPVIYQRQQLPSSFTKSTSSESAQTPSLPAVTADEVLSWIKEGKKTGVSSTLPGWDSIQRTLGGRDYIIVIDNSTFMQNHRGEVGKLAKVLSYLMKHLDPNGVEVYFTSNPKQKFICETSTKVESQLSRCFNHGHNAHCQMEHTLDTVFKDVKSKLLRSGEGHSSSSRHIRDRLTGAKASGVSIYALTSGVWDRSEEGTCGVEKPIESLIAFMKAHELGRTEASIQFVRFGADARGIKRLTVLDDKLPEKEANLHL</sequence>
<dbReference type="SUPFAM" id="SSF56112">
    <property type="entry name" value="Protein kinase-like (PK-like)"/>
    <property type="match status" value="1"/>
</dbReference>
<dbReference type="EMBL" id="JAQQWM010000001">
    <property type="protein sequence ID" value="KAK8081318.1"/>
    <property type="molecule type" value="Genomic_DNA"/>
</dbReference>
<dbReference type="Pfam" id="PF00069">
    <property type="entry name" value="Pkinase"/>
    <property type="match status" value="1"/>
</dbReference>
<dbReference type="PANTHER" id="PTHR24359:SF1">
    <property type="entry name" value="INHIBITOR OF NUCLEAR FACTOR KAPPA-B KINASE EPSILON SUBUNIT HOMOLOG 1-RELATED"/>
    <property type="match status" value="1"/>
</dbReference>
<dbReference type="CDD" id="cd00180">
    <property type="entry name" value="PKc"/>
    <property type="match status" value="1"/>
</dbReference>
<dbReference type="PROSITE" id="PS00108">
    <property type="entry name" value="PROTEIN_KINASE_ST"/>
    <property type="match status" value="1"/>
</dbReference>
<dbReference type="SMART" id="SM00220">
    <property type="entry name" value="S_TKc"/>
    <property type="match status" value="1"/>
</dbReference>
<dbReference type="GO" id="GO:0004674">
    <property type="term" value="F:protein serine/threonine kinase activity"/>
    <property type="evidence" value="ECO:0007669"/>
    <property type="project" value="UniProtKB-KW"/>
</dbReference>
<protein>
    <submittedName>
        <fullName evidence="3">Serine/threonine protein kinase</fullName>
    </submittedName>
</protein>
<reference evidence="3 4" key="1">
    <citation type="submission" date="2023-01" db="EMBL/GenBank/DDBJ databases">
        <title>Analysis of 21 Apiospora genomes using comparative genomics revels a genus with tremendous synthesis potential of carbohydrate active enzymes and secondary metabolites.</title>
        <authorList>
            <person name="Sorensen T."/>
        </authorList>
    </citation>
    <scope>NUCLEOTIDE SEQUENCE [LARGE SCALE GENOMIC DNA]</scope>
    <source>
        <strain evidence="3 4">CBS 83171</strain>
    </source>
</reference>
<keyword evidence="3" id="KW-0723">Serine/threonine-protein kinase</keyword>
<dbReference type="PROSITE" id="PS50011">
    <property type="entry name" value="PROTEIN_KINASE_DOM"/>
    <property type="match status" value="1"/>
</dbReference>
<accession>A0ABR1WGV7</accession>
<evidence type="ECO:0000259" key="2">
    <source>
        <dbReference type="PROSITE" id="PS50011"/>
    </source>
</evidence>